<evidence type="ECO:0000256" key="1">
    <source>
        <dbReference type="SAM" id="MobiDB-lite"/>
    </source>
</evidence>
<feature type="region of interest" description="Disordered" evidence="1">
    <location>
        <begin position="1"/>
        <end position="42"/>
    </location>
</feature>
<sequence>MLPRKDTSKGKATSTAPSKAKATFAPPPKKRKGGEATSSQGEGLQAVAALAATRQQPQGQREFCTKSMPPHVKDWYKRCRPKHIHAEDAIHERRLKAKYQAIWRGINELGLSYVLKNTGDINVNLVREFYAGFDPEDPEQLVPIRGRLIDFSTSAICNFLVLAPSLRIMDLTNVRAKEENTTTSLTGAEHNAHDDSFMAHLYGMMDLQLRIGGRPTTMEKRTILEERFPLNAHAQQLVGLGDKYKLPADEDVNTPEQSEAEPEQSDDEDDDDEEEAQEEEWAASEAEGDDVV</sequence>
<organism evidence="2 3">
    <name type="scientific">Nicotiana attenuata</name>
    <name type="common">Coyote tobacco</name>
    <dbReference type="NCBI Taxonomy" id="49451"/>
    <lineage>
        <taxon>Eukaryota</taxon>
        <taxon>Viridiplantae</taxon>
        <taxon>Streptophyta</taxon>
        <taxon>Embryophyta</taxon>
        <taxon>Tracheophyta</taxon>
        <taxon>Spermatophyta</taxon>
        <taxon>Magnoliopsida</taxon>
        <taxon>eudicotyledons</taxon>
        <taxon>Gunneridae</taxon>
        <taxon>Pentapetalae</taxon>
        <taxon>asterids</taxon>
        <taxon>lamiids</taxon>
        <taxon>Solanales</taxon>
        <taxon>Solanaceae</taxon>
        <taxon>Nicotianoideae</taxon>
        <taxon>Nicotianeae</taxon>
        <taxon>Nicotiana</taxon>
    </lineage>
</organism>
<feature type="compositionally biased region" description="Low complexity" evidence="1">
    <location>
        <begin position="10"/>
        <end position="24"/>
    </location>
</feature>
<evidence type="ECO:0000313" key="3">
    <source>
        <dbReference type="Proteomes" id="UP000187609"/>
    </source>
</evidence>
<feature type="region of interest" description="Disordered" evidence="1">
    <location>
        <begin position="244"/>
        <end position="292"/>
    </location>
</feature>
<dbReference type="Proteomes" id="UP000187609">
    <property type="component" value="Unassembled WGS sequence"/>
</dbReference>
<dbReference type="AlphaFoldDB" id="A0A314LI28"/>
<name>A0A314LI28_NICAT</name>
<keyword evidence="3" id="KW-1185">Reference proteome</keyword>
<gene>
    <name evidence="2" type="ORF">A4A49_05613</name>
</gene>
<proteinExistence type="predicted"/>
<feature type="compositionally biased region" description="Acidic residues" evidence="1">
    <location>
        <begin position="249"/>
        <end position="292"/>
    </location>
</feature>
<dbReference type="Gramene" id="OIT40669">
    <property type="protein sequence ID" value="OIT40669"/>
    <property type="gene ID" value="A4A49_05613"/>
</dbReference>
<protein>
    <submittedName>
        <fullName evidence="2">Uncharacterized protein</fullName>
    </submittedName>
</protein>
<comment type="caution">
    <text evidence="2">The sequence shown here is derived from an EMBL/GenBank/DDBJ whole genome shotgun (WGS) entry which is preliminary data.</text>
</comment>
<accession>A0A314LI28</accession>
<reference evidence="2" key="1">
    <citation type="submission" date="2016-11" db="EMBL/GenBank/DDBJ databases">
        <title>The genome of Nicotiana attenuata.</title>
        <authorList>
            <person name="Xu S."/>
            <person name="Brockmoeller T."/>
            <person name="Gaquerel E."/>
            <person name="Navarro A."/>
            <person name="Kuhl H."/>
            <person name="Gase K."/>
            <person name="Ling Z."/>
            <person name="Zhou W."/>
            <person name="Kreitzer C."/>
            <person name="Stanke M."/>
            <person name="Tang H."/>
            <person name="Lyons E."/>
            <person name="Pandey P."/>
            <person name="Pandey S.P."/>
            <person name="Timmermann B."/>
            <person name="Baldwin I.T."/>
        </authorList>
    </citation>
    <scope>NUCLEOTIDE SEQUENCE [LARGE SCALE GENOMIC DNA]</scope>
    <source>
        <strain evidence="2">UT</strain>
    </source>
</reference>
<evidence type="ECO:0000313" key="2">
    <source>
        <dbReference type="EMBL" id="OIT40669.1"/>
    </source>
</evidence>
<dbReference type="EMBL" id="MJEQ01000009">
    <property type="protein sequence ID" value="OIT40669.1"/>
    <property type="molecule type" value="Genomic_DNA"/>
</dbReference>